<dbReference type="PANTHER" id="PTHR33498">
    <property type="entry name" value="TRANSPOSASE FOR INSERTION SEQUENCE ELEMENT IS1557"/>
    <property type="match status" value="1"/>
</dbReference>
<name>A0ABV5V6M2_9MICO</name>
<evidence type="ECO:0000259" key="3">
    <source>
        <dbReference type="Pfam" id="PF14690"/>
    </source>
</evidence>
<protein>
    <submittedName>
        <fullName evidence="4">ISL3 family transposase</fullName>
    </submittedName>
</protein>
<feature type="domain" description="Transposase IS204/IS1001/IS1096/IS1165 helix-turn-helix" evidence="2">
    <location>
        <begin position="99"/>
        <end position="149"/>
    </location>
</feature>
<organism evidence="4 5">
    <name type="scientific">Ornithinimicrobium kibberense</name>
    <dbReference type="NCBI Taxonomy" id="282060"/>
    <lineage>
        <taxon>Bacteria</taxon>
        <taxon>Bacillati</taxon>
        <taxon>Actinomycetota</taxon>
        <taxon>Actinomycetes</taxon>
        <taxon>Micrococcales</taxon>
        <taxon>Ornithinimicrobiaceae</taxon>
        <taxon>Ornithinimicrobium</taxon>
    </lineage>
</organism>
<accession>A0ABV5V6M2</accession>
<dbReference type="Pfam" id="PF14690">
    <property type="entry name" value="Zn_ribbon_ISL3"/>
    <property type="match status" value="1"/>
</dbReference>
<gene>
    <name evidence="4" type="ORF">ACFFN0_15610</name>
</gene>
<evidence type="ECO:0000313" key="4">
    <source>
        <dbReference type="EMBL" id="MFB9733475.1"/>
    </source>
</evidence>
<evidence type="ECO:0000259" key="1">
    <source>
        <dbReference type="Pfam" id="PF01610"/>
    </source>
</evidence>
<dbReference type="NCBIfam" id="NF033550">
    <property type="entry name" value="transpos_ISL3"/>
    <property type="match status" value="1"/>
</dbReference>
<dbReference type="InterPro" id="IPR032877">
    <property type="entry name" value="Transposase_HTH"/>
</dbReference>
<reference evidence="4 5" key="1">
    <citation type="submission" date="2024-09" db="EMBL/GenBank/DDBJ databases">
        <authorList>
            <person name="Sun Q."/>
            <person name="Mori K."/>
        </authorList>
    </citation>
    <scope>NUCLEOTIDE SEQUENCE [LARGE SCALE GENOMIC DNA]</scope>
    <source>
        <strain evidence="4 5">JCM 12763</strain>
    </source>
</reference>
<comment type="caution">
    <text evidence="4">The sequence shown here is derived from an EMBL/GenBank/DDBJ whole genome shotgun (WGS) entry which is preliminary data.</text>
</comment>
<dbReference type="PANTHER" id="PTHR33498:SF1">
    <property type="entry name" value="TRANSPOSASE FOR INSERTION SEQUENCE ELEMENT IS1557"/>
    <property type="match status" value="1"/>
</dbReference>
<evidence type="ECO:0000259" key="2">
    <source>
        <dbReference type="Pfam" id="PF13542"/>
    </source>
</evidence>
<dbReference type="InterPro" id="IPR029261">
    <property type="entry name" value="Transposase_Znf"/>
</dbReference>
<feature type="domain" description="Transposase IS204/IS1001/IS1096/IS1165 DDE" evidence="1">
    <location>
        <begin position="166"/>
        <end position="419"/>
    </location>
</feature>
<dbReference type="RefSeq" id="WP_141339286.1">
    <property type="nucleotide sequence ID" value="NZ_JBHMAX010000036.1"/>
</dbReference>
<dbReference type="InterPro" id="IPR002560">
    <property type="entry name" value="Transposase_DDE"/>
</dbReference>
<dbReference type="Pfam" id="PF13542">
    <property type="entry name" value="HTH_Tnp_ISL3"/>
    <property type="match status" value="1"/>
</dbReference>
<dbReference type="Pfam" id="PF01610">
    <property type="entry name" value="DDE_Tnp_ISL3"/>
    <property type="match status" value="1"/>
</dbReference>
<dbReference type="Proteomes" id="UP001589613">
    <property type="component" value="Unassembled WGS sequence"/>
</dbReference>
<dbReference type="InterPro" id="IPR047951">
    <property type="entry name" value="Transpos_ISL3"/>
</dbReference>
<evidence type="ECO:0000313" key="5">
    <source>
        <dbReference type="Proteomes" id="UP001589613"/>
    </source>
</evidence>
<sequence length="429" mass="49127">MHQPTFDVDAASILFNLSGYRVVSASPAVGGEQPRQVLIETTATEGACPSCGVLSSRVQARPTQRVKDAPCGGEALEVVVRKRRYACREPLCPRRSFTEETDQLPARARVTTRLVEQVISACRAEPRAVSRVSHEAGLSWPTVMRMLTSTVDLDTGVDRRHVRHLGIDEHRFRTVRYLRDPDTHAVRRVEPWSIVFTDLDDGAILDVVDGRRGKVVTSWLAARPRWWRRRVQVVALDMSSEFRAAVRKALPKARVSVDHWHVVRLANEMITKVRRRRVWELHERRGRASDAPWKYRKLLTCAGDRLTVRQRTKLQEILAEDVELAVAWGIKEHVRQVLTATDTSSFQRHWAALERAVRATRLPEPAALFRTLRAWRRELLTFCRTRVTNARTEAANLTVKTIKRVGRGYRNHRNYRCRIIGYAPRPIAA</sequence>
<keyword evidence="5" id="KW-1185">Reference proteome</keyword>
<proteinExistence type="predicted"/>
<dbReference type="EMBL" id="JBHMAX010000036">
    <property type="protein sequence ID" value="MFB9733475.1"/>
    <property type="molecule type" value="Genomic_DNA"/>
</dbReference>
<feature type="domain" description="Transposase IS204/IS1001/IS1096/IS1165 zinc-finger" evidence="3">
    <location>
        <begin position="46"/>
        <end position="92"/>
    </location>
</feature>